<accession>A0A9D5K0N1</accession>
<dbReference type="AlphaFoldDB" id="A0A9D5K0N1"/>
<protein>
    <submittedName>
        <fullName evidence="1">Uncharacterized protein</fullName>
    </submittedName>
</protein>
<dbReference type="EMBL" id="WJJP01000737">
    <property type="protein sequence ID" value="MBD3327456.1"/>
    <property type="molecule type" value="Genomic_DNA"/>
</dbReference>
<organism evidence="1 2">
    <name type="scientific">candidate division KSB3 bacterium</name>
    <dbReference type="NCBI Taxonomy" id="2044937"/>
    <lineage>
        <taxon>Bacteria</taxon>
        <taxon>candidate division KSB3</taxon>
    </lineage>
</organism>
<dbReference type="GO" id="GO:0016853">
    <property type="term" value="F:isomerase activity"/>
    <property type="evidence" value="ECO:0007669"/>
    <property type="project" value="InterPro"/>
</dbReference>
<proteinExistence type="predicted"/>
<gene>
    <name evidence="1" type="ORF">GF339_22915</name>
</gene>
<evidence type="ECO:0000313" key="2">
    <source>
        <dbReference type="Proteomes" id="UP000649604"/>
    </source>
</evidence>
<dbReference type="Pfam" id="PF16257">
    <property type="entry name" value="UxaE"/>
    <property type="match status" value="1"/>
</dbReference>
<dbReference type="InterPro" id="IPR032586">
    <property type="entry name" value="UxaE"/>
</dbReference>
<evidence type="ECO:0000313" key="1">
    <source>
        <dbReference type="EMBL" id="MBD3327456.1"/>
    </source>
</evidence>
<name>A0A9D5K0N1_9BACT</name>
<dbReference type="Proteomes" id="UP000649604">
    <property type="component" value="Unassembled WGS sequence"/>
</dbReference>
<sequence>MATMTFGKLEIDPTKNPAVLDTATWDPKSAWEMLNAVEPAYWQSVQDALTAQTSLPRHDRCTLYPGSHARYQGSDFLLAGLQDGQQIFIEIGQRKAPTELGEALGAKSLSNGQQIAAYKTDAAVIDRFCRIIKPEKGPKALKATPRLGIGVRMSAAAWPGIWQAMHKQQFAANAIQNSLRELNMLEDLLAGKPAHSNYLFSFGTIDEGHTGSTFEGLWVAGVLSALRSDTTPLYGADADHIMVKRGPEGMSRAKRVIDAGRYYTFFTLDVSDILNYAAIKETSAATAEAYVEDIIQDVTARTDLLAYHSQPHRIGGQDYNPDAAMLGRLVGKYWTALEAAQELYGYIKSFKQDIPFDLELSIDENPPEVKTCESLTQDVELMFLLLEIQRRQLPITHIAPNFGVEKGVDYRCPEGLEELEPRVRRQYHMASEYGLMLDCHSGDDLKSPTRQVFGRATDGNIHFKVSPSLQVVFGETLNDLFPEHFQFWWDDTLAYARREAEAGASVAAECIQEYQNSPNPVPSARTALFEHFNFATVGKRDANGQFCFREKFYDLPAEFYQEYTRRIERLLTEVAHDVFNR</sequence>
<reference evidence="1" key="1">
    <citation type="submission" date="2019-11" db="EMBL/GenBank/DDBJ databases">
        <title>Microbial mats filling the niche in hypersaline microbial mats.</title>
        <authorList>
            <person name="Wong H.L."/>
            <person name="Macleod F.I."/>
            <person name="White R.A. III"/>
            <person name="Burns B.P."/>
        </authorList>
    </citation>
    <scope>NUCLEOTIDE SEQUENCE</scope>
    <source>
        <strain evidence="1">Rbin_158</strain>
    </source>
</reference>
<comment type="caution">
    <text evidence="1">The sequence shown here is derived from an EMBL/GenBank/DDBJ whole genome shotgun (WGS) entry which is preliminary data.</text>
</comment>